<protein>
    <submittedName>
        <fullName evidence="2">Uncharacterized protein</fullName>
    </submittedName>
</protein>
<sequence>MDIFCLLTGTQQHNTNDSVLSNDELLTSIEWSSILQKSYLIDPSKRKEQRLLRYAELEKLRNTEDQLMKMKQQLETYKTRLKEASNEISHNGSVKSYESNILTRLILSRINLICWLAELLELCSEFNDSIVHNKEKWILNLHKIKLLKNVAHNFHDKNVQNLNYVKYSQTIQTDDN</sequence>
<dbReference type="EMBL" id="JALJAT010000004">
    <property type="protein sequence ID" value="KAK4470199.1"/>
    <property type="molecule type" value="Genomic_DNA"/>
</dbReference>
<gene>
    <name evidence="2" type="ORF">MN116_005776</name>
</gene>
<keyword evidence="1" id="KW-0175">Coiled coil</keyword>
<dbReference type="Proteomes" id="UP001292079">
    <property type="component" value="Unassembled WGS sequence"/>
</dbReference>
<accession>A0AAE2D3U8</accession>
<evidence type="ECO:0000313" key="3">
    <source>
        <dbReference type="Proteomes" id="UP001292079"/>
    </source>
</evidence>
<comment type="caution">
    <text evidence="2">The sequence shown here is derived from an EMBL/GenBank/DDBJ whole genome shotgun (WGS) entry which is preliminary data.</text>
</comment>
<dbReference type="AlphaFoldDB" id="A0AAE2D3U8"/>
<reference evidence="2" key="1">
    <citation type="submission" date="2022-04" db="EMBL/GenBank/DDBJ databases">
        <authorList>
            <person name="Xu L."/>
            <person name="Lv Z."/>
        </authorList>
    </citation>
    <scope>NUCLEOTIDE SEQUENCE</scope>
    <source>
        <strain evidence="2">LV_2022a</strain>
    </source>
</reference>
<organism evidence="2 3">
    <name type="scientific">Schistosoma mekongi</name>
    <name type="common">Parasitic worm</name>
    <dbReference type="NCBI Taxonomy" id="38744"/>
    <lineage>
        <taxon>Eukaryota</taxon>
        <taxon>Metazoa</taxon>
        <taxon>Spiralia</taxon>
        <taxon>Lophotrochozoa</taxon>
        <taxon>Platyhelminthes</taxon>
        <taxon>Trematoda</taxon>
        <taxon>Digenea</taxon>
        <taxon>Strigeidida</taxon>
        <taxon>Schistosomatoidea</taxon>
        <taxon>Schistosomatidae</taxon>
        <taxon>Schistosoma</taxon>
    </lineage>
</organism>
<evidence type="ECO:0000256" key="1">
    <source>
        <dbReference type="SAM" id="Coils"/>
    </source>
</evidence>
<feature type="coiled-coil region" evidence="1">
    <location>
        <begin position="57"/>
        <end position="87"/>
    </location>
</feature>
<name>A0AAE2D3U8_SCHME</name>
<evidence type="ECO:0000313" key="2">
    <source>
        <dbReference type="EMBL" id="KAK4470199.1"/>
    </source>
</evidence>
<reference evidence="2" key="2">
    <citation type="journal article" date="2023" name="Infect Dis Poverty">
        <title>Chromosome-scale genome of the human blood fluke Schistosoma mekongi and its implications for public health.</title>
        <authorList>
            <person name="Zhou M."/>
            <person name="Xu L."/>
            <person name="Xu D."/>
            <person name="Chen W."/>
            <person name="Khan J."/>
            <person name="Hu Y."/>
            <person name="Huang H."/>
            <person name="Wei H."/>
            <person name="Zhang Y."/>
            <person name="Chusongsang P."/>
            <person name="Tanasarnprasert K."/>
            <person name="Hu X."/>
            <person name="Limpanont Y."/>
            <person name="Lv Z."/>
        </authorList>
    </citation>
    <scope>NUCLEOTIDE SEQUENCE</scope>
    <source>
        <strain evidence="2">LV_2022a</strain>
    </source>
</reference>
<proteinExistence type="predicted"/>
<keyword evidence="3" id="KW-1185">Reference proteome</keyword>